<dbReference type="Pfam" id="PF13490">
    <property type="entry name" value="zf-HC2"/>
    <property type="match status" value="1"/>
</dbReference>
<protein>
    <submittedName>
        <fullName evidence="3">Anti-sigma factor RsiW</fullName>
    </submittedName>
</protein>
<accession>A0A3R9NZD4</accession>
<comment type="caution">
    <text evidence="3">The sequence shown here is derived from an EMBL/GenBank/DDBJ whole genome shotgun (WGS) entry which is preliminary data.</text>
</comment>
<name>A0A3R9NZD4_9BACT</name>
<dbReference type="OrthoDB" id="191790at2"/>
<feature type="transmembrane region" description="Helical" evidence="1">
    <location>
        <begin position="87"/>
        <end position="107"/>
    </location>
</feature>
<organism evidence="3 4">
    <name type="scientific">Edaphobacter aggregans</name>
    <dbReference type="NCBI Taxonomy" id="570835"/>
    <lineage>
        <taxon>Bacteria</taxon>
        <taxon>Pseudomonadati</taxon>
        <taxon>Acidobacteriota</taxon>
        <taxon>Terriglobia</taxon>
        <taxon>Terriglobales</taxon>
        <taxon>Acidobacteriaceae</taxon>
        <taxon>Edaphobacter</taxon>
    </lineage>
</organism>
<dbReference type="EMBL" id="RSDW01000001">
    <property type="protein sequence ID" value="RSL18335.1"/>
    <property type="molecule type" value="Genomic_DNA"/>
</dbReference>
<dbReference type="AlphaFoldDB" id="A0A3R9NZD4"/>
<evidence type="ECO:0000259" key="2">
    <source>
        <dbReference type="Pfam" id="PF13490"/>
    </source>
</evidence>
<feature type="domain" description="Putative zinc-finger" evidence="2">
    <location>
        <begin position="9"/>
        <end position="36"/>
    </location>
</feature>
<reference evidence="3 4" key="1">
    <citation type="submission" date="2018-12" db="EMBL/GenBank/DDBJ databases">
        <title>Sequencing of bacterial isolates from soil warming experiment in Harvard Forest, Massachusetts, USA.</title>
        <authorList>
            <person name="Deangelis K."/>
        </authorList>
    </citation>
    <scope>NUCLEOTIDE SEQUENCE [LARGE SCALE GENOMIC DNA]</scope>
    <source>
        <strain evidence="3 4">EB153</strain>
    </source>
</reference>
<dbReference type="InterPro" id="IPR027383">
    <property type="entry name" value="Znf_put"/>
</dbReference>
<keyword evidence="4" id="KW-1185">Reference proteome</keyword>
<gene>
    <name evidence="3" type="ORF">EDE15_3898</name>
</gene>
<evidence type="ECO:0000313" key="4">
    <source>
        <dbReference type="Proteomes" id="UP000269669"/>
    </source>
</evidence>
<keyword evidence="1" id="KW-0812">Transmembrane</keyword>
<evidence type="ECO:0000313" key="3">
    <source>
        <dbReference type="EMBL" id="RSL18335.1"/>
    </source>
</evidence>
<keyword evidence="1" id="KW-1133">Transmembrane helix</keyword>
<keyword evidence="1" id="KW-0472">Membrane</keyword>
<dbReference type="InterPro" id="IPR041916">
    <property type="entry name" value="Anti_sigma_zinc_sf"/>
</dbReference>
<dbReference type="RefSeq" id="WP_125486710.1">
    <property type="nucleotide sequence ID" value="NZ_RSDW01000001.1"/>
</dbReference>
<dbReference type="Gene3D" id="1.10.10.1320">
    <property type="entry name" value="Anti-sigma factor, zinc-finger domain"/>
    <property type="match status" value="1"/>
</dbReference>
<proteinExistence type="predicted"/>
<sequence length="254" mass="27461">MKEHLDVTMLNALVSGELSSDERAAASEHLAECASCTAGALSSAMLKLATAKAGMRYTPSPQFSERIARQSRGLHVVSRPPSPQRAMLAWATAAVVAIAALVSFATLHRVQRNEVATLTQSALATEVVDRHIAALATDSPFEVVSSDKHTVKPWFQGKLPFSFNLPETLPEGTTLEGANLTYLYGQPTAQLIYRVRKHRVSIFLMAKNDVAEPPASAAGFQVRSFTTDHFRALAVSDVNANDLDALTKVFKEAQ</sequence>
<dbReference type="Proteomes" id="UP000269669">
    <property type="component" value="Unassembled WGS sequence"/>
</dbReference>
<evidence type="ECO:0000256" key="1">
    <source>
        <dbReference type="SAM" id="Phobius"/>
    </source>
</evidence>